<dbReference type="SUPFAM" id="SSF75005">
    <property type="entry name" value="Arabinanase/levansucrase/invertase"/>
    <property type="match status" value="1"/>
</dbReference>
<organism evidence="1 2">
    <name type="scientific">Suilimivivens aceti</name>
    <dbReference type="NCBI Taxonomy" id="2981774"/>
    <lineage>
        <taxon>Bacteria</taxon>
        <taxon>Bacillati</taxon>
        <taxon>Bacillota</taxon>
        <taxon>Clostridia</taxon>
        <taxon>Lachnospirales</taxon>
        <taxon>Lachnospiraceae</taxon>
        <taxon>Suilimivivens</taxon>
    </lineage>
</organism>
<accession>A0ABT2T3M1</accession>
<reference evidence="1 2" key="1">
    <citation type="journal article" date="2021" name="ISME Commun">
        <title>Automated analysis of genomic sequences facilitates high-throughput and comprehensive description of bacteria.</title>
        <authorList>
            <person name="Hitch T.C.A."/>
        </authorList>
    </citation>
    <scope>NUCLEOTIDE SEQUENCE [LARGE SCALE GENOMIC DNA]</scope>
    <source>
        <strain evidence="1 2">Sanger_18</strain>
    </source>
</reference>
<gene>
    <name evidence="1" type="ORF">OCV77_10170</name>
</gene>
<sequence length="90" mass="10779">MMGLQNFWKSLHENHDSYTYSAISNDLYHWDVCGKEINYNSHEGPNVFELGGKKWMITDEWNGLGVYETQDYTHWERQGYILLYASEFFQ</sequence>
<protein>
    <submittedName>
        <fullName evidence="1">Uncharacterized protein</fullName>
    </submittedName>
</protein>
<keyword evidence="2" id="KW-1185">Reference proteome</keyword>
<dbReference type="Gene3D" id="2.115.10.20">
    <property type="entry name" value="Glycosyl hydrolase domain, family 43"/>
    <property type="match status" value="1"/>
</dbReference>
<comment type="caution">
    <text evidence="1">The sequence shown here is derived from an EMBL/GenBank/DDBJ whole genome shotgun (WGS) entry which is preliminary data.</text>
</comment>
<dbReference type="RefSeq" id="WP_262574971.1">
    <property type="nucleotide sequence ID" value="NZ_JAOQKJ010000007.1"/>
</dbReference>
<evidence type="ECO:0000313" key="1">
    <source>
        <dbReference type="EMBL" id="MCU6744859.1"/>
    </source>
</evidence>
<evidence type="ECO:0000313" key="2">
    <source>
        <dbReference type="Proteomes" id="UP001652432"/>
    </source>
</evidence>
<name>A0ABT2T3M1_9FIRM</name>
<proteinExistence type="predicted"/>
<dbReference type="EMBL" id="JAOQKJ010000007">
    <property type="protein sequence ID" value="MCU6744859.1"/>
    <property type="molecule type" value="Genomic_DNA"/>
</dbReference>
<dbReference type="InterPro" id="IPR023296">
    <property type="entry name" value="Glyco_hydro_beta-prop_sf"/>
</dbReference>
<dbReference type="Proteomes" id="UP001652432">
    <property type="component" value="Unassembled WGS sequence"/>
</dbReference>